<dbReference type="Pfam" id="PF02572">
    <property type="entry name" value="CobA_CobO_BtuR"/>
    <property type="match status" value="1"/>
</dbReference>
<dbReference type="AlphaFoldDB" id="A0A0S3QS02"/>
<comment type="pathway">
    <text evidence="1">Cofactor biosynthesis; adenosylcobalamin biosynthesis; adenosylcobalamin from cob(II)yrinate a,c-diamide: step 2/7.</text>
</comment>
<dbReference type="STRING" id="1298851.TST_0288"/>
<dbReference type="KEGG" id="ttk:TST_0288"/>
<comment type="function">
    <text evidence="4">Required for both de novo synthesis of the corrin ring for the assimilation of exogenous corrinoids. Participates in the adenosylation of a variety of incomplete and complete corrinoids.</text>
</comment>
<dbReference type="InterPro" id="IPR027417">
    <property type="entry name" value="P-loop_NTPase"/>
</dbReference>
<proteinExistence type="inferred from homology"/>
<name>A0A0S3QS02_THET7</name>
<evidence type="ECO:0000256" key="3">
    <source>
        <dbReference type="ARBA" id="ARBA00012454"/>
    </source>
</evidence>
<accession>A0A0S3QS02</accession>
<evidence type="ECO:0000256" key="2">
    <source>
        <dbReference type="ARBA" id="ARBA00007487"/>
    </source>
</evidence>
<dbReference type="InterPro" id="IPR003724">
    <property type="entry name" value="CblAdoTrfase_CobA"/>
</dbReference>
<dbReference type="OrthoDB" id="9810309at2"/>
<dbReference type="PIRSF" id="PIRSF015617">
    <property type="entry name" value="Adensltrnsf_CobA"/>
    <property type="match status" value="1"/>
</dbReference>
<evidence type="ECO:0000313" key="11">
    <source>
        <dbReference type="Proteomes" id="UP000063234"/>
    </source>
</evidence>
<sequence>MGKLKEGYVQVYTGNGKGKTTAALGLTLRAVGAGLRVYIAQFLKGSEYSEVKCIKERFSDLVDIEQFGTPRFVCSGSIGDEDYELAKNALQKIEEALTSGKYDIVIMEEANVAAYLGLIGVDDILRMIEKKPKDVELVITGRYAPEEVIEKADLVTEMKEVKHYYTKGVQARIGIEK</sequence>
<keyword evidence="11" id="KW-1185">Reference proteome</keyword>
<evidence type="ECO:0000256" key="6">
    <source>
        <dbReference type="ARBA" id="ARBA00033334"/>
    </source>
</evidence>
<dbReference type="SUPFAM" id="SSF52540">
    <property type="entry name" value="P-loop containing nucleoside triphosphate hydrolases"/>
    <property type="match status" value="1"/>
</dbReference>
<dbReference type="CDD" id="cd00561">
    <property type="entry name" value="CobA_ACA"/>
    <property type="match status" value="1"/>
</dbReference>
<evidence type="ECO:0000256" key="1">
    <source>
        <dbReference type="ARBA" id="ARBA00005121"/>
    </source>
</evidence>
<comment type="similarity">
    <text evidence="2">Belongs to the Cob(I)alamin adenosyltransferase family.</text>
</comment>
<organism evidence="10 11">
    <name type="scientific">Thermosulfidibacter takaii (strain DSM 17441 / JCM 13301 / NBRC 103674 / ABI70S6)</name>
    <dbReference type="NCBI Taxonomy" id="1298851"/>
    <lineage>
        <taxon>Bacteria</taxon>
        <taxon>Pseudomonadati</taxon>
        <taxon>Thermosulfidibacterota</taxon>
        <taxon>Thermosulfidibacteria</taxon>
        <taxon>Thermosulfidibacterales</taxon>
        <taxon>Thermosulfidibacteraceae</taxon>
    </lineage>
</organism>
<comment type="catalytic activity">
    <reaction evidence="8">
        <text>2 cob(II)yrinate a,c diamide + reduced [electron-transfer flavoprotein] + 2 ATP = 2 adenosylcob(III)yrinate a,c-diamide + 2 triphosphate + oxidized [electron-transfer flavoprotein] + 3 H(+)</text>
        <dbReference type="Rhea" id="RHEA:11528"/>
        <dbReference type="Rhea" id="RHEA-COMP:10685"/>
        <dbReference type="Rhea" id="RHEA-COMP:10686"/>
        <dbReference type="ChEBI" id="CHEBI:15378"/>
        <dbReference type="ChEBI" id="CHEBI:18036"/>
        <dbReference type="ChEBI" id="CHEBI:30616"/>
        <dbReference type="ChEBI" id="CHEBI:57692"/>
        <dbReference type="ChEBI" id="CHEBI:58307"/>
        <dbReference type="ChEBI" id="CHEBI:58503"/>
        <dbReference type="ChEBI" id="CHEBI:58537"/>
        <dbReference type="EC" id="2.5.1.17"/>
    </reaction>
</comment>
<evidence type="ECO:0000256" key="4">
    <source>
        <dbReference type="ARBA" id="ARBA00024929"/>
    </source>
</evidence>
<gene>
    <name evidence="10" type="ORF">TST_0288</name>
</gene>
<comment type="catalytic activity">
    <reaction evidence="9">
        <text>2 cob(II)alamin + reduced [electron-transfer flavoprotein] + 2 ATP = 2 adenosylcob(III)alamin + 2 triphosphate + oxidized [electron-transfer flavoprotein] + 3 H(+)</text>
        <dbReference type="Rhea" id="RHEA:28671"/>
        <dbReference type="Rhea" id="RHEA-COMP:10685"/>
        <dbReference type="Rhea" id="RHEA-COMP:10686"/>
        <dbReference type="ChEBI" id="CHEBI:15378"/>
        <dbReference type="ChEBI" id="CHEBI:16304"/>
        <dbReference type="ChEBI" id="CHEBI:18036"/>
        <dbReference type="ChEBI" id="CHEBI:18408"/>
        <dbReference type="ChEBI" id="CHEBI:30616"/>
        <dbReference type="ChEBI" id="CHEBI:57692"/>
        <dbReference type="ChEBI" id="CHEBI:58307"/>
        <dbReference type="EC" id="2.5.1.17"/>
    </reaction>
</comment>
<evidence type="ECO:0000256" key="9">
    <source>
        <dbReference type="ARBA" id="ARBA00048692"/>
    </source>
</evidence>
<dbReference type="RefSeq" id="WP_068548987.1">
    <property type="nucleotide sequence ID" value="NZ_AP013035.1"/>
</dbReference>
<dbReference type="Gene3D" id="3.40.50.300">
    <property type="entry name" value="P-loop containing nucleotide triphosphate hydrolases"/>
    <property type="match status" value="1"/>
</dbReference>
<dbReference type="PANTHER" id="PTHR46638:SF1">
    <property type="entry name" value="CORRINOID ADENOSYLTRANSFERASE"/>
    <property type="match status" value="1"/>
</dbReference>
<protein>
    <recommendedName>
        <fullName evidence="3">corrinoid adenosyltransferase</fullName>
        <ecNumber evidence="3">2.5.1.17</ecNumber>
    </recommendedName>
    <alternativeName>
        <fullName evidence="5">Cob(II)alamin adenosyltransferase</fullName>
    </alternativeName>
    <alternativeName>
        <fullName evidence="7">Cob(II)yrinic acid a,c-diamide adenosyltransferase</fullName>
    </alternativeName>
    <alternativeName>
        <fullName evidence="6">Cobinamide/cobalamin adenosyltransferase</fullName>
    </alternativeName>
</protein>
<evidence type="ECO:0000313" key="10">
    <source>
        <dbReference type="EMBL" id="BAT71097.1"/>
    </source>
</evidence>
<dbReference type="GO" id="GO:0008817">
    <property type="term" value="F:corrinoid adenosyltransferase activity"/>
    <property type="evidence" value="ECO:0007669"/>
    <property type="project" value="UniProtKB-EC"/>
</dbReference>
<evidence type="ECO:0000256" key="7">
    <source>
        <dbReference type="ARBA" id="ARBA00033354"/>
    </source>
</evidence>
<dbReference type="GO" id="GO:0009236">
    <property type="term" value="P:cobalamin biosynthetic process"/>
    <property type="evidence" value="ECO:0007669"/>
    <property type="project" value="InterPro"/>
</dbReference>
<keyword evidence="10" id="KW-0808">Transferase</keyword>
<dbReference type="PANTHER" id="PTHR46638">
    <property type="entry name" value="CORRINOID ADENOSYLTRANSFERASE"/>
    <property type="match status" value="1"/>
</dbReference>
<dbReference type="GO" id="GO:0005524">
    <property type="term" value="F:ATP binding"/>
    <property type="evidence" value="ECO:0007669"/>
    <property type="project" value="InterPro"/>
</dbReference>
<evidence type="ECO:0000256" key="5">
    <source>
        <dbReference type="ARBA" id="ARBA00031529"/>
    </source>
</evidence>
<dbReference type="PATRIC" id="fig|1298851.3.peg.296"/>
<reference evidence="11" key="1">
    <citation type="journal article" date="2018" name="Science">
        <title>A primordial and reversible TCA cycle in a facultatively chemolithoautotrophic thermophile.</title>
        <authorList>
            <person name="Nunoura T."/>
            <person name="Chikaraishi Y."/>
            <person name="Izaki R."/>
            <person name="Suwa T."/>
            <person name="Sato T."/>
            <person name="Harada T."/>
            <person name="Mori K."/>
            <person name="Kato Y."/>
            <person name="Miyazaki M."/>
            <person name="Shimamura S."/>
            <person name="Yanagawa K."/>
            <person name="Shuto A."/>
            <person name="Ohkouchi N."/>
            <person name="Fujita N."/>
            <person name="Takaki Y."/>
            <person name="Atomi H."/>
            <person name="Takai K."/>
        </authorList>
    </citation>
    <scope>NUCLEOTIDE SEQUENCE [LARGE SCALE GENOMIC DNA]</scope>
    <source>
        <strain evidence="11">DSM 17441 / JCM 13301 / NBRC 103674 / ABI70S6</strain>
    </source>
</reference>
<dbReference type="EC" id="2.5.1.17" evidence="3"/>
<dbReference type="EMBL" id="AP013035">
    <property type="protein sequence ID" value="BAT71097.1"/>
    <property type="molecule type" value="Genomic_DNA"/>
</dbReference>
<dbReference type="NCBIfam" id="NF004637">
    <property type="entry name" value="PRK05986.1"/>
    <property type="match status" value="1"/>
</dbReference>
<dbReference type="Proteomes" id="UP000063234">
    <property type="component" value="Chromosome"/>
</dbReference>
<evidence type="ECO:0000256" key="8">
    <source>
        <dbReference type="ARBA" id="ARBA00048555"/>
    </source>
</evidence>